<dbReference type="RefSeq" id="XP_040665474.1">
    <property type="nucleotide sequence ID" value="XM_040814417.1"/>
</dbReference>
<evidence type="ECO:0000313" key="6">
    <source>
        <dbReference type="Proteomes" id="UP000184073"/>
    </source>
</evidence>
<gene>
    <name evidence="5" type="ORF">ASPVEDRAFT_51064</name>
</gene>
<dbReference type="PANTHER" id="PTHR42910">
    <property type="entry name" value="TRANSPORTER SCO4007-RELATED"/>
    <property type="match status" value="1"/>
</dbReference>
<evidence type="ECO:0000256" key="3">
    <source>
        <dbReference type="SAM" id="Phobius"/>
    </source>
</evidence>
<feature type="transmembrane region" description="Helical" evidence="3">
    <location>
        <begin position="450"/>
        <end position="469"/>
    </location>
</feature>
<dbReference type="PANTHER" id="PTHR42910:SF1">
    <property type="entry name" value="MAJOR FACILITATOR SUPERFAMILY (MFS) PROFILE DOMAIN-CONTAINING PROTEIN"/>
    <property type="match status" value="1"/>
</dbReference>
<evidence type="ECO:0000256" key="1">
    <source>
        <dbReference type="ARBA" id="ARBA00004141"/>
    </source>
</evidence>
<proteinExistence type="predicted"/>
<keyword evidence="3" id="KW-0472">Membrane</keyword>
<organism evidence="5 6">
    <name type="scientific">Aspergillus versicolor CBS 583.65</name>
    <dbReference type="NCBI Taxonomy" id="1036611"/>
    <lineage>
        <taxon>Eukaryota</taxon>
        <taxon>Fungi</taxon>
        <taxon>Dikarya</taxon>
        <taxon>Ascomycota</taxon>
        <taxon>Pezizomycotina</taxon>
        <taxon>Eurotiomycetes</taxon>
        <taxon>Eurotiomycetidae</taxon>
        <taxon>Eurotiales</taxon>
        <taxon>Aspergillaceae</taxon>
        <taxon>Aspergillus</taxon>
        <taxon>Aspergillus subgen. Nidulantes</taxon>
    </lineage>
</organism>
<feature type="region of interest" description="Disordered" evidence="2">
    <location>
        <begin position="1"/>
        <end position="25"/>
    </location>
</feature>
<name>A0A1L9PDZ8_ASPVE</name>
<feature type="transmembrane region" description="Helical" evidence="3">
    <location>
        <begin position="575"/>
        <end position="600"/>
    </location>
</feature>
<keyword evidence="3" id="KW-1133">Transmembrane helix</keyword>
<keyword evidence="3" id="KW-0812">Transmembrane</keyword>
<dbReference type="Pfam" id="PF07690">
    <property type="entry name" value="MFS_1"/>
    <property type="match status" value="1"/>
</dbReference>
<feature type="transmembrane region" description="Helical" evidence="3">
    <location>
        <begin position="606"/>
        <end position="625"/>
    </location>
</feature>
<dbReference type="InterPro" id="IPR020846">
    <property type="entry name" value="MFS_dom"/>
</dbReference>
<evidence type="ECO:0000259" key="4">
    <source>
        <dbReference type="PROSITE" id="PS50850"/>
    </source>
</evidence>
<dbReference type="CDD" id="cd17324">
    <property type="entry name" value="MFS_NepI_like"/>
    <property type="match status" value="1"/>
</dbReference>
<protein>
    <recommendedName>
        <fullName evidence="4">Major facilitator superfamily (MFS) profile domain-containing protein</fullName>
    </recommendedName>
</protein>
<comment type="subcellular location">
    <subcellularLocation>
        <location evidence="1">Membrane</location>
        <topology evidence="1">Multi-pass membrane protein</topology>
    </subcellularLocation>
</comment>
<dbReference type="GeneID" id="63729928"/>
<dbReference type="GO" id="GO:0022857">
    <property type="term" value="F:transmembrane transporter activity"/>
    <property type="evidence" value="ECO:0007669"/>
    <property type="project" value="InterPro"/>
</dbReference>
<dbReference type="EMBL" id="KV878127">
    <property type="protein sequence ID" value="OJI99711.1"/>
    <property type="molecule type" value="Genomic_DNA"/>
</dbReference>
<dbReference type="Gene3D" id="1.20.1250.20">
    <property type="entry name" value="MFS general substrate transporter like domains"/>
    <property type="match status" value="1"/>
</dbReference>
<dbReference type="InterPro" id="IPR036259">
    <property type="entry name" value="MFS_trans_sf"/>
</dbReference>
<keyword evidence="6" id="KW-1185">Reference proteome</keyword>
<feature type="transmembrane region" description="Helical" evidence="3">
    <location>
        <begin position="653"/>
        <end position="672"/>
    </location>
</feature>
<feature type="transmembrane region" description="Helical" evidence="3">
    <location>
        <begin position="808"/>
        <end position="828"/>
    </location>
</feature>
<sequence>MGQIQLPPPASDELPAYNEIDPVPVPVPYRDDDTQALSPASTSTAYAIPGQQKWHSIRGAHSAAGSLSLDPTFSSEPSTLEAFITSQTRLPPRPCLVVHGHHKQTRRSGNETKTENVTDFDFRIDLTRTILRWGREERDGPSQRWSYTSVVSDGDGQKAYRGGRIPARQRKSKSGRIALPEGEGERLMDLESGEDYPGIKGWCERFCVDSAPVKSFTYRRKLHGFDAAPMRTALTSHIRSTGYQGHISITPVTANGFVTFYSPHWINKLRNNAFVYWACIILQLWLITWPIIWVMERRYEVVRSEWFSSQTVADPSLPGGSGKIYAGGHSEQAAAELWAPVVREAAWQGRCHGEILGEAEVLELKRQGVQRREAVPGEAEGLLQRGQAALGAMGIRSIGGVNVTGGWGGDSSSASSSRFKGKVSNRLVNALLWAPPQCRWNPDNPPKFNMLLNLLFAFAGTFTVANLYYAQPLLDLLADFFGVSQERASLIPTCCQAGYAAGLILICPMGDMVRRRPFVLLLTFITATMWLALCFTNSYSVFLAFSFLTSVTTVTPQIMLPLVGDLAPPARRATALSIVSSGLVLGLLFARLLSGIIANASHWRNVYWLSLALQYLIFILLYLFMPDYPSTNTNISYPRILSSIAVLFTKHPVLAQATLMGLLTSATFTSFWTTLTFLLSGPPYYYNTLTIGLFSIAGLTPMFFNPIYSRLVIDKYTTQLSTTISLLVAITGIAIGAYTGTFTVSGPILHAALLDFGNQATMVANRAAIYTVAPKARNRVNTGYMVGAFVGQLMGTAVGNRVYAARGWVISGTVSLVLSAAALGVGLLRGPKETGWVGWRGGWSLRRVDTASGPGTVAAVDTAGNGSGSGPGNKDSQAV</sequence>
<reference evidence="6" key="1">
    <citation type="journal article" date="2017" name="Genome Biol.">
        <title>Comparative genomics reveals high biological diversity and specific adaptations in the industrially and medically important fungal genus Aspergillus.</title>
        <authorList>
            <person name="de Vries R.P."/>
            <person name="Riley R."/>
            <person name="Wiebenga A."/>
            <person name="Aguilar-Osorio G."/>
            <person name="Amillis S."/>
            <person name="Uchima C.A."/>
            <person name="Anderluh G."/>
            <person name="Asadollahi M."/>
            <person name="Askin M."/>
            <person name="Barry K."/>
            <person name="Battaglia E."/>
            <person name="Bayram O."/>
            <person name="Benocci T."/>
            <person name="Braus-Stromeyer S.A."/>
            <person name="Caldana C."/>
            <person name="Canovas D."/>
            <person name="Cerqueira G.C."/>
            <person name="Chen F."/>
            <person name="Chen W."/>
            <person name="Choi C."/>
            <person name="Clum A."/>
            <person name="Dos Santos R.A."/>
            <person name="Damasio A.R."/>
            <person name="Diallinas G."/>
            <person name="Emri T."/>
            <person name="Fekete E."/>
            <person name="Flipphi M."/>
            <person name="Freyberg S."/>
            <person name="Gallo A."/>
            <person name="Gournas C."/>
            <person name="Habgood R."/>
            <person name="Hainaut M."/>
            <person name="Harispe M.L."/>
            <person name="Henrissat B."/>
            <person name="Hilden K.S."/>
            <person name="Hope R."/>
            <person name="Hossain A."/>
            <person name="Karabika E."/>
            <person name="Karaffa L."/>
            <person name="Karanyi Z."/>
            <person name="Krasevec N."/>
            <person name="Kuo A."/>
            <person name="Kusch H."/>
            <person name="LaButti K."/>
            <person name="Lagendijk E.L."/>
            <person name="Lapidus A."/>
            <person name="Levasseur A."/>
            <person name="Lindquist E."/>
            <person name="Lipzen A."/>
            <person name="Logrieco A.F."/>
            <person name="MacCabe A."/>
            <person name="Maekelae M.R."/>
            <person name="Malavazi I."/>
            <person name="Melin P."/>
            <person name="Meyer V."/>
            <person name="Mielnichuk N."/>
            <person name="Miskei M."/>
            <person name="Molnar A.P."/>
            <person name="Mule G."/>
            <person name="Ngan C.Y."/>
            <person name="Orejas M."/>
            <person name="Orosz E."/>
            <person name="Ouedraogo J.P."/>
            <person name="Overkamp K.M."/>
            <person name="Park H.-S."/>
            <person name="Perrone G."/>
            <person name="Piumi F."/>
            <person name="Punt P.J."/>
            <person name="Ram A.F."/>
            <person name="Ramon A."/>
            <person name="Rauscher S."/>
            <person name="Record E."/>
            <person name="Riano-Pachon D.M."/>
            <person name="Robert V."/>
            <person name="Roehrig J."/>
            <person name="Ruller R."/>
            <person name="Salamov A."/>
            <person name="Salih N.S."/>
            <person name="Samson R.A."/>
            <person name="Sandor E."/>
            <person name="Sanguinetti M."/>
            <person name="Schuetze T."/>
            <person name="Sepcic K."/>
            <person name="Shelest E."/>
            <person name="Sherlock G."/>
            <person name="Sophianopoulou V."/>
            <person name="Squina F.M."/>
            <person name="Sun H."/>
            <person name="Susca A."/>
            <person name="Todd R.B."/>
            <person name="Tsang A."/>
            <person name="Unkles S.E."/>
            <person name="van de Wiele N."/>
            <person name="van Rossen-Uffink D."/>
            <person name="Oliveira J.V."/>
            <person name="Vesth T.C."/>
            <person name="Visser J."/>
            <person name="Yu J.-H."/>
            <person name="Zhou M."/>
            <person name="Andersen M.R."/>
            <person name="Archer D.B."/>
            <person name="Baker S.E."/>
            <person name="Benoit I."/>
            <person name="Brakhage A.A."/>
            <person name="Braus G.H."/>
            <person name="Fischer R."/>
            <person name="Frisvad J.C."/>
            <person name="Goldman G.H."/>
            <person name="Houbraken J."/>
            <person name="Oakley B."/>
            <person name="Pocsi I."/>
            <person name="Scazzocchio C."/>
            <person name="Seiboth B."/>
            <person name="vanKuyk P.A."/>
            <person name="Wortman J."/>
            <person name="Dyer P.S."/>
            <person name="Grigoriev I.V."/>
        </authorList>
    </citation>
    <scope>NUCLEOTIDE SEQUENCE [LARGE SCALE GENOMIC DNA]</scope>
    <source>
        <strain evidence="6">CBS 583.65</strain>
    </source>
</reference>
<feature type="transmembrane region" description="Helical" evidence="3">
    <location>
        <begin position="541"/>
        <end position="563"/>
    </location>
</feature>
<dbReference type="GO" id="GO:0016020">
    <property type="term" value="C:membrane"/>
    <property type="evidence" value="ECO:0007669"/>
    <property type="project" value="UniProtKB-SubCell"/>
</dbReference>
<feature type="transmembrane region" description="Helical" evidence="3">
    <location>
        <begin position="684"/>
        <end position="704"/>
    </location>
</feature>
<dbReference type="PROSITE" id="PS50850">
    <property type="entry name" value="MFS"/>
    <property type="match status" value="1"/>
</dbReference>
<feature type="transmembrane region" description="Helical" evidence="3">
    <location>
        <begin position="716"/>
        <end position="738"/>
    </location>
</feature>
<dbReference type="SUPFAM" id="SSF103473">
    <property type="entry name" value="MFS general substrate transporter"/>
    <property type="match status" value="1"/>
</dbReference>
<dbReference type="AlphaFoldDB" id="A0A1L9PDZ8"/>
<dbReference type="OrthoDB" id="2105912at2759"/>
<feature type="region of interest" description="Disordered" evidence="2">
    <location>
        <begin position="156"/>
        <end position="175"/>
    </location>
</feature>
<dbReference type="Proteomes" id="UP000184073">
    <property type="component" value="Unassembled WGS sequence"/>
</dbReference>
<feature type="transmembrane region" description="Helical" evidence="3">
    <location>
        <begin position="489"/>
        <end position="506"/>
    </location>
</feature>
<feature type="transmembrane region" description="Helical" evidence="3">
    <location>
        <begin position="518"/>
        <end position="535"/>
    </location>
</feature>
<feature type="region of interest" description="Disordered" evidence="2">
    <location>
        <begin position="856"/>
        <end position="879"/>
    </location>
</feature>
<evidence type="ECO:0000313" key="5">
    <source>
        <dbReference type="EMBL" id="OJI99711.1"/>
    </source>
</evidence>
<accession>A0A1L9PDZ8</accession>
<evidence type="ECO:0000256" key="2">
    <source>
        <dbReference type="SAM" id="MobiDB-lite"/>
    </source>
</evidence>
<feature type="domain" description="Major facilitator superfamily (MFS) profile" evidence="4">
    <location>
        <begin position="449"/>
        <end position="834"/>
    </location>
</feature>
<feature type="transmembrane region" description="Helical" evidence="3">
    <location>
        <begin position="274"/>
        <end position="295"/>
    </location>
</feature>
<dbReference type="InterPro" id="IPR011701">
    <property type="entry name" value="MFS"/>
</dbReference>
<dbReference type="VEuPathDB" id="FungiDB:ASPVEDRAFT_51064"/>
<feature type="compositionally biased region" description="Pro residues" evidence="2">
    <location>
        <begin position="1"/>
        <end position="10"/>
    </location>
</feature>